<dbReference type="GO" id="GO:0017038">
    <property type="term" value="P:protein import"/>
    <property type="evidence" value="ECO:0007669"/>
    <property type="project" value="TreeGrafter"/>
</dbReference>
<evidence type="ECO:0000256" key="8">
    <source>
        <dbReference type="RuleBase" id="RU004057"/>
    </source>
</evidence>
<protein>
    <submittedName>
        <fullName evidence="11">MotA/TolQ/ExbB proton channel family protein</fullName>
    </submittedName>
</protein>
<evidence type="ECO:0000256" key="1">
    <source>
        <dbReference type="ARBA" id="ARBA00004651"/>
    </source>
</evidence>
<comment type="caution">
    <text evidence="11">The sequence shown here is derived from an EMBL/GenBank/DDBJ whole genome shotgun (WGS) entry which is preliminary data.</text>
</comment>
<evidence type="ECO:0000256" key="2">
    <source>
        <dbReference type="ARBA" id="ARBA00022448"/>
    </source>
</evidence>
<comment type="similarity">
    <text evidence="8">Belongs to the exbB/tolQ family.</text>
</comment>
<dbReference type="PANTHER" id="PTHR30625">
    <property type="entry name" value="PROTEIN TOLQ"/>
    <property type="match status" value="1"/>
</dbReference>
<keyword evidence="5 8" id="KW-0653">Protein transport</keyword>
<proteinExistence type="inferred from homology"/>
<evidence type="ECO:0000256" key="4">
    <source>
        <dbReference type="ARBA" id="ARBA00022692"/>
    </source>
</evidence>
<evidence type="ECO:0000259" key="10">
    <source>
        <dbReference type="Pfam" id="PF01618"/>
    </source>
</evidence>
<comment type="subcellular location">
    <subcellularLocation>
        <location evidence="1">Cell membrane</location>
        <topology evidence="1">Multi-pass membrane protein</topology>
    </subcellularLocation>
    <subcellularLocation>
        <location evidence="8">Membrane</location>
        <topology evidence="8">Multi-pass membrane protein</topology>
    </subcellularLocation>
</comment>
<dbReference type="PANTHER" id="PTHR30625:SF15">
    <property type="entry name" value="BIOPOLYMER TRANSPORT PROTEIN EXBB"/>
    <property type="match status" value="1"/>
</dbReference>
<evidence type="ECO:0000313" key="11">
    <source>
        <dbReference type="EMBL" id="HFM97393.1"/>
    </source>
</evidence>
<feature type="transmembrane region" description="Helical" evidence="9">
    <location>
        <begin position="159"/>
        <end position="177"/>
    </location>
</feature>
<sequence>MQRIGEFVVAAGIVGIPLLAFSIVAIALIIERIVFWVKVLRRQDTVVRQGLQLYREDPDLAVEKLKRNVDLPIPRILLEAFSLEDAEPDELSLAIDGAIQAEIPVLKRFSNVFDTIVSLSPLLGLLGTVLGLIQSFASLTIGDASSSQTVGVTGGISEALISTAFGLIVALGTLFFANTFRGFYQRQLALIQEYAAEAELLYRRRQKRKEESYATPSSY</sequence>
<feature type="domain" description="MotA/TolQ/ExbB proton channel" evidence="10">
    <location>
        <begin position="72"/>
        <end position="192"/>
    </location>
</feature>
<accession>A0A7C3PDC6</accession>
<gene>
    <name evidence="11" type="ORF">ENR64_06425</name>
</gene>
<organism evidence="11">
    <name type="scientific">Oscillatoriales cyanobacterium SpSt-418</name>
    <dbReference type="NCBI Taxonomy" id="2282169"/>
    <lineage>
        <taxon>Bacteria</taxon>
        <taxon>Bacillati</taxon>
        <taxon>Cyanobacteriota</taxon>
        <taxon>Cyanophyceae</taxon>
        <taxon>Oscillatoriophycideae</taxon>
        <taxon>Oscillatoriales</taxon>
    </lineage>
</organism>
<keyword evidence="7 9" id="KW-0472">Membrane</keyword>
<dbReference type="EMBL" id="DSRU01000077">
    <property type="protein sequence ID" value="HFM97393.1"/>
    <property type="molecule type" value="Genomic_DNA"/>
</dbReference>
<name>A0A7C3PDC6_9CYAN</name>
<keyword evidence="6 9" id="KW-1133">Transmembrane helix</keyword>
<dbReference type="Pfam" id="PF01618">
    <property type="entry name" value="MotA_ExbB"/>
    <property type="match status" value="1"/>
</dbReference>
<feature type="transmembrane region" description="Helical" evidence="9">
    <location>
        <begin position="6"/>
        <end position="30"/>
    </location>
</feature>
<keyword evidence="4 9" id="KW-0812">Transmembrane</keyword>
<keyword evidence="3" id="KW-1003">Cell membrane</keyword>
<dbReference type="AlphaFoldDB" id="A0A7C3PDC6"/>
<feature type="transmembrane region" description="Helical" evidence="9">
    <location>
        <begin position="116"/>
        <end position="139"/>
    </location>
</feature>
<evidence type="ECO:0000256" key="9">
    <source>
        <dbReference type="SAM" id="Phobius"/>
    </source>
</evidence>
<dbReference type="InterPro" id="IPR050790">
    <property type="entry name" value="ExbB/TolQ_transport"/>
</dbReference>
<keyword evidence="2 8" id="KW-0813">Transport</keyword>
<evidence type="ECO:0000256" key="7">
    <source>
        <dbReference type="ARBA" id="ARBA00023136"/>
    </source>
</evidence>
<evidence type="ECO:0000256" key="3">
    <source>
        <dbReference type="ARBA" id="ARBA00022475"/>
    </source>
</evidence>
<dbReference type="InterPro" id="IPR002898">
    <property type="entry name" value="MotA_ExbB_proton_chnl"/>
</dbReference>
<dbReference type="GO" id="GO:0005886">
    <property type="term" value="C:plasma membrane"/>
    <property type="evidence" value="ECO:0007669"/>
    <property type="project" value="UniProtKB-SubCell"/>
</dbReference>
<evidence type="ECO:0000256" key="6">
    <source>
        <dbReference type="ARBA" id="ARBA00022989"/>
    </source>
</evidence>
<reference evidence="11" key="1">
    <citation type="journal article" date="2020" name="mSystems">
        <title>Genome- and Community-Level Interaction Insights into Carbon Utilization and Element Cycling Functions of Hydrothermarchaeota in Hydrothermal Sediment.</title>
        <authorList>
            <person name="Zhou Z."/>
            <person name="Liu Y."/>
            <person name="Xu W."/>
            <person name="Pan J."/>
            <person name="Luo Z.H."/>
            <person name="Li M."/>
        </authorList>
    </citation>
    <scope>NUCLEOTIDE SEQUENCE [LARGE SCALE GENOMIC DNA]</scope>
    <source>
        <strain evidence="11">SpSt-418</strain>
    </source>
</reference>
<evidence type="ECO:0000256" key="5">
    <source>
        <dbReference type="ARBA" id="ARBA00022927"/>
    </source>
</evidence>